<evidence type="ECO:0000256" key="4">
    <source>
        <dbReference type="ARBA" id="ARBA00022500"/>
    </source>
</evidence>
<dbReference type="SMART" id="SM00283">
    <property type="entry name" value="MA"/>
    <property type="match status" value="1"/>
</dbReference>
<feature type="domain" description="Methyl-accepting transducer" evidence="13">
    <location>
        <begin position="268"/>
        <end position="497"/>
    </location>
</feature>
<dbReference type="GO" id="GO:0004888">
    <property type="term" value="F:transmembrane signaling receptor activity"/>
    <property type="evidence" value="ECO:0007669"/>
    <property type="project" value="TreeGrafter"/>
</dbReference>
<name>A0A0C2BGZ7_9BURK</name>
<dbReference type="SMART" id="SM00304">
    <property type="entry name" value="HAMP"/>
    <property type="match status" value="1"/>
</dbReference>
<dbReference type="PROSITE" id="PS50111">
    <property type="entry name" value="CHEMOTAXIS_TRANSDUC_2"/>
    <property type="match status" value="1"/>
</dbReference>
<dbReference type="Gene3D" id="1.10.287.950">
    <property type="entry name" value="Methyl-accepting chemotaxis protein"/>
    <property type="match status" value="1"/>
</dbReference>
<evidence type="ECO:0000256" key="10">
    <source>
        <dbReference type="PROSITE-ProRule" id="PRU00284"/>
    </source>
</evidence>
<protein>
    <submittedName>
        <fullName evidence="15">Chemotaxis protein</fullName>
    </submittedName>
</protein>
<sequence length="565" mass="59954">MFKNLTIRARLIFVVGFLSLMCVSGAIIGLSSLYMSNESLKASYQERLVPTGQLDQIIRLIKSNELAVAQALTADPSTVGKEMDAVDQRIGQISQLWNAYMASPLSPKEKELADKFITARKSFVEEGLKPAVAALRAADTAKAGSIMRDKMNPLAVAIGDAANNLVQYQLDMGKKEFEDNETRYRWVRNSCASGMLFSVLLGAAICIWLVRAIAKPMADAVKVARSVAAGDLTNRIEVTSGDETGQLLQALKEMNEALVRIVSEVRGGTETIATASSQIASGNMDLSARTETQASSLEETASSMEELTSTVKQNADSAIQANRLAMSASEVATKGGAVVSQVVDTMGSINESAKKIVDIIGVIDSIAFQTNILALNAAVEAARAGEQGKGFAVVATEVRQLAQRSAAAAKEIKSLIDDSVEKVDTGAKLVDQAGATMQEIVDSVRRVTDIMGEISVASKEQTDGIEQVNQAIAQMDEVTQQNAALVEEAAAAAASLQEQAVNLSHVVSVFKLNDVPQSAPAAAKVAPAPSAHVIPLAKTRSASLSPSPKRIVNAQRGNDEDWTEF</sequence>
<evidence type="ECO:0000256" key="2">
    <source>
        <dbReference type="ARBA" id="ARBA00022475"/>
    </source>
</evidence>
<evidence type="ECO:0000256" key="1">
    <source>
        <dbReference type="ARBA" id="ARBA00004651"/>
    </source>
</evidence>
<evidence type="ECO:0000256" key="12">
    <source>
        <dbReference type="SAM" id="Phobius"/>
    </source>
</evidence>
<accession>A0A0C2BGZ7</accession>
<dbReference type="OrthoDB" id="8982326at2"/>
<dbReference type="InterPro" id="IPR003660">
    <property type="entry name" value="HAMP_dom"/>
</dbReference>
<evidence type="ECO:0000256" key="8">
    <source>
        <dbReference type="ARBA" id="ARBA00023224"/>
    </source>
</evidence>
<feature type="domain" description="HAMP" evidence="14">
    <location>
        <begin position="211"/>
        <end position="263"/>
    </location>
</feature>
<comment type="subcellular location">
    <subcellularLocation>
        <location evidence="1">Cell membrane</location>
        <topology evidence="1">Multi-pass membrane protein</topology>
    </subcellularLocation>
</comment>
<dbReference type="AlphaFoldDB" id="A0A0C2BGZ7"/>
<keyword evidence="7 12" id="KW-0472">Membrane</keyword>
<keyword evidence="2" id="KW-1003">Cell membrane</keyword>
<keyword evidence="16" id="KW-1185">Reference proteome</keyword>
<proteinExistence type="inferred from homology"/>
<dbReference type="EMBL" id="JWJG01000028">
    <property type="protein sequence ID" value="KIF80525.1"/>
    <property type="molecule type" value="Genomic_DNA"/>
</dbReference>
<dbReference type="PANTHER" id="PTHR43531:SF14">
    <property type="entry name" value="METHYL-ACCEPTING CHEMOTAXIS PROTEIN I-RELATED"/>
    <property type="match status" value="1"/>
</dbReference>
<evidence type="ECO:0000256" key="9">
    <source>
        <dbReference type="ARBA" id="ARBA00029447"/>
    </source>
</evidence>
<dbReference type="InterPro" id="IPR003122">
    <property type="entry name" value="Tar_rcpt_lig-bd"/>
</dbReference>
<evidence type="ECO:0000256" key="3">
    <source>
        <dbReference type="ARBA" id="ARBA00022481"/>
    </source>
</evidence>
<organism evidence="15 16">
    <name type="scientific">Noviherbaspirillum autotrophicum</name>
    <dbReference type="NCBI Taxonomy" id="709839"/>
    <lineage>
        <taxon>Bacteria</taxon>
        <taxon>Pseudomonadati</taxon>
        <taxon>Pseudomonadota</taxon>
        <taxon>Betaproteobacteria</taxon>
        <taxon>Burkholderiales</taxon>
        <taxon>Oxalobacteraceae</taxon>
        <taxon>Noviherbaspirillum</taxon>
    </lineage>
</organism>
<dbReference type="Pfam" id="PF02203">
    <property type="entry name" value="TarH"/>
    <property type="match status" value="1"/>
</dbReference>
<keyword evidence="6 12" id="KW-1133">Transmembrane helix</keyword>
<dbReference type="GO" id="GO:0005886">
    <property type="term" value="C:plasma membrane"/>
    <property type="evidence" value="ECO:0007669"/>
    <property type="project" value="UniProtKB-SubCell"/>
</dbReference>
<dbReference type="InterPro" id="IPR051310">
    <property type="entry name" value="MCP_chemotaxis"/>
</dbReference>
<evidence type="ECO:0000313" key="16">
    <source>
        <dbReference type="Proteomes" id="UP000031572"/>
    </source>
</evidence>
<evidence type="ECO:0000256" key="5">
    <source>
        <dbReference type="ARBA" id="ARBA00022692"/>
    </source>
</evidence>
<comment type="caution">
    <text evidence="15">The sequence shown here is derived from an EMBL/GenBank/DDBJ whole genome shotgun (WGS) entry which is preliminary data.</text>
</comment>
<dbReference type="Pfam" id="PF00672">
    <property type="entry name" value="HAMP"/>
    <property type="match status" value="1"/>
</dbReference>
<evidence type="ECO:0000313" key="15">
    <source>
        <dbReference type="EMBL" id="KIF80525.1"/>
    </source>
</evidence>
<dbReference type="CDD" id="cd06225">
    <property type="entry name" value="HAMP"/>
    <property type="match status" value="1"/>
</dbReference>
<evidence type="ECO:0000259" key="14">
    <source>
        <dbReference type="PROSITE" id="PS50885"/>
    </source>
</evidence>
<feature type="region of interest" description="Disordered" evidence="11">
    <location>
        <begin position="538"/>
        <end position="565"/>
    </location>
</feature>
<dbReference type="GO" id="GO:0007165">
    <property type="term" value="P:signal transduction"/>
    <property type="evidence" value="ECO:0007669"/>
    <property type="project" value="UniProtKB-KW"/>
</dbReference>
<dbReference type="PANTHER" id="PTHR43531">
    <property type="entry name" value="PROTEIN ICFG"/>
    <property type="match status" value="1"/>
</dbReference>
<keyword evidence="3" id="KW-0488">Methylation</keyword>
<dbReference type="SUPFAM" id="SSF58104">
    <property type="entry name" value="Methyl-accepting chemotaxis protein (MCP) signaling domain"/>
    <property type="match status" value="1"/>
</dbReference>
<feature type="transmembrane region" description="Helical" evidence="12">
    <location>
        <begin position="12"/>
        <end position="35"/>
    </location>
</feature>
<dbReference type="CDD" id="cd11386">
    <property type="entry name" value="MCP_signal"/>
    <property type="match status" value="1"/>
</dbReference>
<dbReference type="InterPro" id="IPR047347">
    <property type="entry name" value="YvaQ-like_sensor"/>
</dbReference>
<dbReference type="GO" id="GO:0006935">
    <property type="term" value="P:chemotaxis"/>
    <property type="evidence" value="ECO:0007669"/>
    <property type="project" value="UniProtKB-KW"/>
</dbReference>
<dbReference type="InterPro" id="IPR004089">
    <property type="entry name" value="MCPsignal_dom"/>
</dbReference>
<evidence type="ECO:0000256" key="11">
    <source>
        <dbReference type="SAM" id="MobiDB-lite"/>
    </source>
</evidence>
<dbReference type="FunFam" id="1.10.287.950:FF:000001">
    <property type="entry name" value="Methyl-accepting chemotaxis sensory transducer"/>
    <property type="match status" value="1"/>
</dbReference>
<reference evidence="15 16" key="1">
    <citation type="submission" date="2014-12" db="EMBL/GenBank/DDBJ databases">
        <title>Denitrispirillum autotrophicum gen. nov., sp. nov., Denitrifying, Facultatively Autotrophic Bacteria Isolated from Rice Paddy Soil.</title>
        <authorList>
            <person name="Ishii S."/>
            <person name="Ashida N."/>
            <person name="Ohno H."/>
            <person name="Otsuka S."/>
            <person name="Yokota A."/>
            <person name="Senoo K."/>
        </authorList>
    </citation>
    <scope>NUCLEOTIDE SEQUENCE [LARGE SCALE GENOMIC DNA]</scope>
    <source>
        <strain evidence="15 16">TSA66</strain>
    </source>
</reference>
<evidence type="ECO:0000256" key="7">
    <source>
        <dbReference type="ARBA" id="ARBA00023136"/>
    </source>
</evidence>
<keyword evidence="8 10" id="KW-0807">Transducer</keyword>
<keyword evidence="4" id="KW-0145">Chemotaxis</keyword>
<comment type="similarity">
    <text evidence="9">Belongs to the methyl-accepting chemotaxis (MCP) protein family.</text>
</comment>
<evidence type="ECO:0000256" key="6">
    <source>
        <dbReference type="ARBA" id="ARBA00022989"/>
    </source>
</evidence>
<evidence type="ECO:0000259" key="13">
    <source>
        <dbReference type="PROSITE" id="PS50111"/>
    </source>
</evidence>
<dbReference type="Proteomes" id="UP000031572">
    <property type="component" value="Unassembled WGS sequence"/>
</dbReference>
<gene>
    <name evidence="15" type="ORF">TSA66_06390</name>
</gene>
<dbReference type="STRING" id="709839.TSA66_06390"/>
<dbReference type="CDD" id="cd19411">
    <property type="entry name" value="MCP2201-like_sensor"/>
    <property type="match status" value="1"/>
</dbReference>
<dbReference type="PROSITE" id="PS50885">
    <property type="entry name" value="HAMP"/>
    <property type="match status" value="1"/>
</dbReference>
<dbReference type="Pfam" id="PF00015">
    <property type="entry name" value="MCPsignal"/>
    <property type="match status" value="1"/>
</dbReference>
<dbReference type="RefSeq" id="WP_040039429.1">
    <property type="nucleotide sequence ID" value="NZ_JWJG01000028.1"/>
</dbReference>
<keyword evidence="5 12" id="KW-0812">Transmembrane</keyword>